<dbReference type="RefSeq" id="WP_152948418.1">
    <property type="nucleotide sequence ID" value="NZ_WHYR01000089.1"/>
</dbReference>
<accession>A0A6N7IV62</accession>
<dbReference type="OrthoDB" id="1727171at2"/>
<dbReference type="AlphaFoldDB" id="A0A6N7IV62"/>
<proteinExistence type="predicted"/>
<evidence type="ECO:0008006" key="4">
    <source>
        <dbReference type="Google" id="ProtNLM"/>
    </source>
</evidence>
<dbReference type="EMBL" id="WHYR01000089">
    <property type="protein sequence ID" value="MQL53972.1"/>
    <property type="molecule type" value="Genomic_DNA"/>
</dbReference>
<keyword evidence="1" id="KW-0472">Membrane</keyword>
<evidence type="ECO:0000256" key="1">
    <source>
        <dbReference type="SAM" id="Phobius"/>
    </source>
</evidence>
<feature type="transmembrane region" description="Helical" evidence="1">
    <location>
        <begin position="6"/>
        <end position="27"/>
    </location>
</feature>
<evidence type="ECO:0000313" key="3">
    <source>
        <dbReference type="Proteomes" id="UP000441717"/>
    </source>
</evidence>
<protein>
    <recommendedName>
        <fullName evidence="4">DUF4320 family protein</fullName>
    </recommendedName>
</protein>
<keyword evidence="3" id="KW-1185">Reference proteome</keyword>
<keyword evidence="1" id="KW-0812">Transmembrane</keyword>
<name>A0A6N7IV62_9FIRM</name>
<organism evidence="2 3">
    <name type="scientific">Desulfofundulus thermobenzoicus</name>
    <dbReference type="NCBI Taxonomy" id="29376"/>
    <lineage>
        <taxon>Bacteria</taxon>
        <taxon>Bacillati</taxon>
        <taxon>Bacillota</taxon>
        <taxon>Clostridia</taxon>
        <taxon>Eubacteriales</taxon>
        <taxon>Peptococcaceae</taxon>
        <taxon>Desulfofundulus</taxon>
    </lineage>
</organism>
<keyword evidence="1" id="KW-1133">Transmembrane helix</keyword>
<evidence type="ECO:0000313" key="2">
    <source>
        <dbReference type="EMBL" id="MQL53972.1"/>
    </source>
</evidence>
<dbReference type="Proteomes" id="UP000441717">
    <property type="component" value="Unassembled WGS sequence"/>
</dbReference>
<comment type="caution">
    <text evidence="2">The sequence shown here is derived from an EMBL/GenBank/DDBJ whole genome shotgun (WGS) entry which is preliminary data.</text>
</comment>
<sequence>MLDKIITFIGILIFFLFCFFSCVVLYVGMVEWFQLQSEANLIADSMAQYGGYTNIANQQLKTFCEKGKLNPGAMTVTVEPSGGPVPYGQPVSVRISYPFNQVVDAGIFSSVINFPMRVSAGGVSHYVTNMVTGTSPVQVHYCTPSL</sequence>
<reference evidence="2 3" key="1">
    <citation type="submission" date="2019-10" db="EMBL/GenBank/DDBJ databases">
        <title>Comparative genomics of sulfur disproportionating microorganisms.</title>
        <authorList>
            <person name="Ward L.M."/>
            <person name="Bertran E."/>
            <person name="Johnston D."/>
        </authorList>
    </citation>
    <scope>NUCLEOTIDE SEQUENCE [LARGE SCALE GENOMIC DNA]</scope>
    <source>
        <strain evidence="2 3">DSM 14055</strain>
    </source>
</reference>
<gene>
    <name evidence="2" type="ORF">GFC01_17250</name>
</gene>